<reference evidence="2 3" key="1">
    <citation type="submission" date="2013-03" db="EMBL/GenBank/DDBJ databases">
        <authorList>
            <person name="Harkins D.M."/>
            <person name="Durkin A.S."/>
            <person name="Brinkac L.M."/>
            <person name="Haft D.H."/>
            <person name="Selengut J.D."/>
            <person name="Sanka R."/>
            <person name="DePew J."/>
            <person name="Purushe J."/>
            <person name="Galloway R.L."/>
            <person name="Vinetz J.M."/>
            <person name="Sutton G.G."/>
            <person name="Nierman W.C."/>
            <person name="Fouts D.E."/>
        </authorList>
    </citation>
    <scope>NUCLEOTIDE SEQUENCE [LARGE SCALE GENOMIC DNA]</scope>
    <source>
        <strain evidence="2 3">Waz Holland</strain>
    </source>
</reference>
<comment type="caution">
    <text evidence="2">The sequence shown here is derived from an EMBL/GenBank/DDBJ whole genome shotgun (WGS) entry which is preliminary data.</text>
</comment>
<protein>
    <submittedName>
        <fullName evidence="2">Uncharacterized protein</fullName>
    </submittedName>
</protein>
<dbReference type="EMBL" id="AOGY02000052">
    <property type="protein sequence ID" value="EMY69351.1"/>
    <property type="molecule type" value="Genomic_DNA"/>
</dbReference>
<dbReference type="AlphaFoldDB" id="N1WBU9"/>
<organism evidence="2 3">
    <name type="scientific">Leptospira vanthielii serovar Holland str. Waz Holland = ATCC 700522</name>
    <dbReference type="NCBI Taxonomy" id="1218591"/>
    <lineage>
        <taxon>Bacteria</taxon>
        <taxon>Pseudomonadati</taxon>
        <taxon>Spirochaetota</taxon>
        <taxon>Spirochaetia</taxon>
        <taxon>Leptospirales</taxon>
        <taxon>Leptospiraceae</taxon>
        <taxon>Leptospira</taxon>
    </lineage>
</organism>
<evidence type="ECO:0000313" key="2">
    <source>
        <dbReference type="EMBL" id="EMY69351.1"/>
    </source>
</evidence>
<keyword evidence="1" id="KW-0812">Transmembrane</keyword>
<keyword evidence="1" id="KW-0472">Membrane</keyword>
<keyword evidence="1" id="KW-1133">Transmembrane helix</keyword>
<feature type="transmembrane region" description="Helical" evidence="1">
    <location>
        <begin position="13"/>
        <end position="39"/>
    </location>
</feature>
<proteinExistence type="predicted"/>
<evidence type="ECO:0000256" key="1">
    <source>
        <dbReference type="SAM" id="Phobius"/>
    </source>
</evidence>
<sequence length="47" mass="5560">MIFSLLSFIFFDLYLFSSFLAIISILIFLLNIFLILLIYHSNRDIGK</sequence>
<evidence type="ECO:0000313" key="3">
    <source>
        <dbReference type="Proteomes" id="UP000012227"/>
    </source>
</evidence>
<accession>N1WBU9</accession>
<gene>
    <name evidence="2" type="ORF">LEP1GSC199_1645</name>
</gene>
<dbReference type="Proteomes" id="UP000012227">
    <property type="component" value="Unassembled WGS sequence"/>
</dbReference>
<name>N1WBU9_9LEPT</name>